<gene>
    <name evidence="4" type="ORF">HD595_007159</name>
</gene>
<dbReference type="Proteomes" id="UP001320766">
    <property type="component" value="Unassembled WGS sequence"/>
</dbReference>
<accession>A0ABT1KBR4</accession>
<dbReference type="InterPro" id="IPR041583">
    <property type="entry name" value="TetR_C_31"/>
</dbReference>
<evidence type="ECO:0000256" key="1">
    <source>
        <dbReference type="ARBA" id="ARBA00023125"/>
    </source>
</evidence>
<dbReference type="Gene3D" id="1.10.357.10">
    <property type="entry name" value="Tetracycline Repressor, domain 2"/>
    <property type="match status" value="1"/>
</dbReference>
<dbReference type="PROSITE" id="PS50977">
    <property type="entry name" value="HTH_TETR_2"/>
    <property type="match status" value="1"/>
</dbReference>
<dbReference type="PANTHER" id="PTHR30055">
    <property type="entry name" value="HTH-TYPE TRANSCRIPTIONAL REGULATOR RUTR"/>
    <property type="match status" value="1"/>
</dbReference>
<protein>
    <submittedName>
        <fullName evidence="4">DNA-binding transcriptional regulator YbjK</fullName>
    </submittedName>
</protein>
<keyword evidence="1 2" id="KW-0238">DNA-binding</keyword>
<reference evidence="4 5" key="1">
    <citation type="submission" date="2022-06" db="EMBL/GenBank/DDBJ databases">
        <title>Sequencing the genomes of 1000 actinobacteria strains.</title>
        <authorList>
            <person name="Klenk H.-P."/>
        </authorList>
    </citation>
    <scope>NUCLEOTIDE SEQUENCE [LARGE SCALE GENOMIC DNA]</scope>
    <source>
        <strain evidence="4 5">DSM 44170</strain>
    </source>
</reference>
<evidence type="ECO:0000313" key="4">
    <source>
        <dbReference type="EMBL" id="MCP2351037.1"/>
    </source>
</evidence>
<dbReference type="Pfam" id="PF00440">
    <property type="entry name" value="TetR_N"/>
    <property type="match status" value="1"/>
</dbReference>
<evidence type="ECO:0000256" key="2">
    <source>
        <dbReference type="PROSITE-ProRule" id="PRU00335"/>
    </source>
</evidence>
<dbReference type="Pfam" id="PF17940">
    <property type="entry name" value="TetR_C_31"/>
    <property type="match status" value="1"/>
</dbReference>
<comment type="caution">
    <text evidence="4">The sequence shown here is derived from an EMBL/GenBank/DDBJ whole genome shotgun (WGS) entry which is preliminary data.</text>
</comment>
<dbReference type="EMBL" id="JAMZEC010000001">
    <property type="protein sequence ID" value="MCP2351037.1"/>
    <property type="molecule type" value="Genomic_DNA"/>
</dbReference>
<organism evidence="4 5">
    <name type="scientific">Nonomuraea roseoviolacea subsp. carminata</name>
    <dbReference type="NCBI Taxonomy" id="160689"/>
    <lineage>
        <taxon>Bacteria</taxon>
        <taxon>Bacillati</taxon>
        <taxon>Actinomycetota</taxon>
        <taxon>Actinomycetes</taxon>
        <taxon>Streptosporangiales</taxon>
        <taxon>Streptosporangiaceae</taxon>
        <taxon>Nonomuraea</taxon>
    </lineage>
</organism>
<dbReference type="InterPro" id="IPR036271">
    <property type="entry name" value="Tet_transcr_reg_TetR-rel_C_sf"/>
</dbReference>
<sequence length="182" mass="19866">MTGRRNPGERRRRMVEAACELIPEVGVNGLTHRLVAARAGVPLGATTYYFASLDDLVAAALTRAAEVTEEGLRLWSEELERCADVPATLAALTADYLRERDRMVTWNELYAAAAHRPELRPLARLWLDGLTRSLSRYAGARAARAAAVFVDGALLYSLINDEPLDAESLERSLAALLAMDAG</sequence>
<dbReference type="InterPro" id="IPR001647">
    <property type="entry name" value="HTH_TetR"/>
</dbReference>
<dbReference type="GO" id="GO:0003677">
    <property type="term" value="F:DNA binding"/>
    <property type="evidence" value="ECO:0007669"/>
    <property type="project" value="UniProtKB-KW"/>
</dbReference>
<feature type="domain" description="HTH tetR-type" evidence="3">
    <location>
        <begin position="8"/>
        <end position="68"/>
    </location>
</feature>
<dbReference type="RefSeq" id="WP_253776945.1">
    <property type="nucleotide sequence ID" value="NZ_BAAAVE010000023.1"/>
</dbReference>
<dbReference type="InterPro" id="IPR050109">
    <property type="entry name" value="HTH-type_TetR-like_transc_reg"/>
</dbReference>
<dbReference type="SUPFAM" id="SSF46689">
    <property type="entry name" value="Homeodomain-like"/>
    <property type="match status" value="1"/>
</dbReference>
<name>A0ABT1KBR4_9ACTN</name>
<feature type="DNA-binding region" description="H-T-H motif" evidence="2">
    <location>
        <begin position="31"/>
        <end position="50"/>
    </location>
</feature>
<dbReference type="PANTHER" id="PTHR30055:SF231">
    <property type="entry name" value="TRANSCRIPTIONAL REGULATORY PROTEIN (PROBABLY DEOR-FAMILY)-RELATED"/>
    <property type="match status" value="1"/>
</dbReference>
<keyword evidence="5" id="KW-1185">Reference proteome</keyword>
<evidence type="ECO:0000259" key="3">
    <source>
        <dbReference type="PROSITE" id="PS50977"/>
    </source>
</evidence>
<dbReference type="InterPro" id="IPR009057">
    <property type="entry name" value="Homeodomain-like_sf"/>
</dbReference>
<proteinExistence type="predicted"/>
<evidence type="ECO:0000313" key="5">
    <source>
        <dbReference type="Proteomes" id="UP001320766"/>
    </source>
</evidence>
<dbReference type="SUPFAM" id="SSF48498">
    <property type="entry name" value="Tetracyclin repressor-like, C-terminal domain"/>
    <property type="match status" value="1"/>
</dbReference>